<dbReference type="PANTHER" id="PTHR43845">
    <property type="entry name" value="BLR5969 PROTEIN"/>
    <property type="match status" value="1"/>
</dbReference>
<dbReference type="InterPro" id="IPR000873">
    <property type="entry name" value="AMP-dep_synth/lig_dom"/>
</dbReference>
<dbReference type="RefSeq" id="WP_118392414.1">
    <property type="nucleotide sequence ID" value="NZ_JBBNFZ010000065.1"/>
</dbReference>
<dbReference type="InterPro" id="IPR016024">
    <property type="entry name" value="ARM-type_fold"/>
</dbReference>
<evidence type="ECO:0000313" key="2">
    <source>
        <dbReference type="EMBL" id="RGR53321.1"/>
    </source>
</evidence>
<evidence type="ECO:0000313" key="3">
    <source>
        <dbReference type="Proteomes" id="UP000266066"/>
    </source>
</evidence>
<keyword evidence="2" id="KW-0436">Ligase</keyword>
<dbReference type="Gene3D" id="3.40.50.12780">
    <property type="entry name" value="N-terminal domain of ligase-like"/>
    <property type="match status" value="1"/>
</dbReference>
<dbReference type="Gene3D" id="1.25.10.10">
    <property type="entry name" value="Leucine-rich Repeat Variant"/>
    <property type="match status" value="1"/>
</dbReference>
<dbReference type="InterPro" id="IPR042099">
    <property type="entry name" value="ANL_N_sf"/>
</dbReference>
<sequence>MDEIQLSALKYIVSYAYEHTLFYKKLYNNIDISSLSSIEELPIVTTEFLKKYPHEFKTDEPVYKVVMTSGTLSNPKILYRTQQDFEKSVDNECLLLNWAGIQKNDIVCIIQPFGINGYGELTLEACKKLGIFAVPLGDVQDDIVLAAIKTFSPTVLDISPSRLLTILSKIKPEENSIRLAMVAGEHITPNFKSNIFRKYGIQIINQYGSTELDGLAAEKLNEEGLHLIPNSFIFEIVDDQIVVTSLYHKGTPLIRYMLGDIATINNNIIEVCGRNASIQLIDGIILEQSIIDSIVAKYNGLFWQCILYNNKNTLCIEFRIFGDTSIDCELILKELTNSLDFEDLVSQKKVLLSCKSTSRIVGNTRKAIRYLDARNYSETISFELLKANCFEAYYYSLPRLTSSNIEKVISTYNLIDTNKLVDIGIFITHFWNERTWKLCPRIFHYCYNRNSKLLLKKCLEMAVNSDWEVREEAAKVIAIIVMNEFDRIDNWLNQCITSNNENIRRAILLSLKYCVEYDSDYSRREKLLSYMDLFLFDTSTYVKKSFDSFTIGDGFLNVCPELVEIKFDYWCTLNNERVACSVIRAFKSSGGVKSWPLAKKYLDYYRSANSSSIQKALTATSNYLKKRINLEDY</sequence>
<name>A0A395V0X8_9FIRM</name>
<comment type="caution">
    <text evidence="2">The sequence shown here is derived from an EMBL/GenBank/DDBJ whole genome shotgun (WGS) entry which is preliminary data.</text>
</comment>
<dbReference type="AlphaFoldDB" id="A0A395V0X8"/>
<accession>A0A395V0X8</accession>
<dbReference type="PANTHER" id="PTHR43845:SF1">
    <property type="entry name" value="BLR5969 PROTEIN"/>
    <property type="match status" value="1"/>
</dbReference>
<feature type="domain" description="AMP-dependent synthetase/ligase" evidence="1">
    <location>
        <begin position="53"/>
        <end position="218"/>
    </location>
</feature>
<dbReference type="Proteomes" id="UP000266066">
    <property type="component" value="Unassembled WGS sequence"/>
</dbReference>
<reference evidence="2 3" key="1">
    <citation type="submission" date="2018-08" db="EMBL/GenBank/DDBJ databases">
        <title>A genome reference for cultivated species of the human gut microbiota.</title>
        <authorList>
            <person name="Zou Y."/>
            <person name="Xue W."/>
            <person name="Luo G."/>
        </authorList>
    </citation>
    <scope>NUCLEOTIDE SEQUENCE [LARGE SCALE GENOMIC DNA]</scope>
    <source>
        <strain evidence="2 3">AF25-15</strain>
    </source>
</reference>
<dbReference type="EMBL" id="QRUJ01000013">
    <property type="protein sequence ID" value="RGR53321.1"/>
    <property type="molecule type" value="Genomic_DNA"/>
</dbReference>
<dbReference type="SUPFAM" id="SSF48371">
    <property type="entry name" value="ARM repeat"/>
    <property type="match status" value="1"/>
</dbReference>
<evidence type="ECO:0000259" key="1">
    <source>
        <dbReference type="Pfam" id="PF00501"/>
    </source>
</evidence>
<organism evidence="2 3">
    <name type="scientific">Agathobacter rectalis</name>
    <dbReference type="NCBI Taxonomy" id="39491"/>
    <lineage>
        <taxon>Bacteria</taxon>
        <taxon>Bacillati</taxon>
        <taxon>Bacillota</taxon>
        <taxon>Clostridia</taxon>
        <taxon>Lachnospirales</taxon>
        <taxon>Lachnospiraceae</taxon>
        <taxon>Agathobacter</taxon>
    </lineage>
</organism>
<gene>
    <name evidence="2" type="ORF">DWY38_11510</name>
</gene>
<dbReference type="SUPFAM" id="SSF56801">
    <property type="entry name" value="Acetyl-CoA synthetase-like"/>
    <property type="match status" value="1"/>
</dbReference>
<dbReference type="Pfam" id="PF00501">
    <property type="entry name" value="AMP-binding"/>
    <property type="match status" value="1"/>
</dbReference>
<dbReference type="InterPro" id="IPR011989">
    <property type="entry name" value="ARM-like"/>
</dbReference>
<proteinExistence type="predicted"/>
<protein>
    <submittedName>
        <fullName evidence="2">Phenylacetate--CoA ligase family protein</fullName>
    </submittedName>
</protein>
<dbReference type="GO" id="GO:0016874">
    <property type="term" value="F:ligase activity"/>
    <property type="evidence" value="ECO:0007669"/>
    <property type="project" value="UniProtKB-KW"/>
</dbReference>